<gene>
    <name evidence="1" type="ORF">I6G66_10040</name>
</gene>
<organism evidence="1 2">
    <name type="scientific">Delftia acidovorans</name>
    <name type="common">Pseudomonas acidovorans</name>
    <name type="synonym">Comamonas acidovorans</name>
    <dbReference type="NCBI Taxonomy" id="80866"/>
    <lineage>
        <taxon>Bacteria</taxon>
        <taxon>Pseudomonadati</taxon>
        <taxon>Pseudomonadota</taxon>
        <taxon>Betaproteobacteria</taxon>
        <taxon>Burkholderiales</taxon>
        <taxon>Comamonadaceae</taxon>
        <taxon>Delftia</taxon>
    </lineage>
</organism>
<protein>
    <submittedName>
        <fullName evidence="1">Uncharacterized protein</fullName>
    </submittedName>
</protein>
<evidence type="ECO:0000313" key="1">
    <source>
        <dbReference type="EMBL" id="QPS10306.1"/>
    </source>
</evidence>
<dbReference type="RefSeq" id="WP_197956858.1">
    <property type="nucleotide sequence ID" value="NZ_CP065668.1"/>
</dbReference>
<evidence type="ECO:0000313" key="2">
    <source>
        <dbReference type="Proteomes" id="UP000594778"/>
    </source>
</evidence>
<proteinExistence type="predicted"/>
<sequence length="69" mass="7761">MYDATRQIGQHQAGAFDEMRLRLQLARPDLDWDALLSDAERKARGSLDVSFFELVKATVNLALCEPAKP</sequence>
<dbReference type="Proteomes" id="UP000594778">
    <property type="component" value="Chromosome"/>
</dbReference>
<reference evidence="1 2" key="1">
    <citation type="submission" date="2020-12" db="EMBL/GenBank/DDBJ databases">
        <title>FDA dAtabase for Regulatory Grade micrObial Sequences (FDA-ARGOS): Supporting development and validation of Infectious Disease Dx tests.</title>
        <authorList>
            <person name="Sproer C."/>
            <person name="Gronow S."/>
            <person name="Severitt S."/>
            <person name="Schroder I."/>
            <person name="Tallon L."/>
            <person name="Sadzewicz L."/>
            <person name="Zhao X."/>
            <person name="Boylan J."/>
            <person name="Ott S."/>
            <person name="Bowen H."/>
            <person name="Vavikolanu K."/>
            <person name="Mehta A."/>
            <person name="Aluvathingal J."/>
            <person name="Nadendla S."/>
            <person name="Lowell S."/>
            <person name="Myers T."/>
            <person name="Yan Y."/>
            <person name="Sichtig H."/>
        </authorList>
    </citation>
    <scope>NUCLEOTIDE SEQUENCE [LARGE SCALE GENOMIC DNA]</scope>
    <source>
        <strain evidence="1 2">FDAARGOS_909</strain>
    </source>
</reference>
<name>A0A7T2S7E6_DELAC</name>
<dbReference type="EMBL" id="CP065668">
    <property type="protein sequence ID" value="QPS10306.1"/>
    <property type="molecule type" value="Genomic_DNA"/>
</dbReference>
<accession>A0A7T2S7E6</accession>
<dbReference type="AlphaFoldDB" id="A0A7T2S7E6"/>